<dbReference type="SMART" id="SM00367">
    <property type="entry name" value="LRR_CC"/>
    <property type="match status" value="5"/>
</dbReference>
<feature type="domain" description="F-box" evidence="2">
    <location>
        <begin position="30"/>
        <end position="76"/>
    </location>
</feature>
<gene>
    <name evidence="3" type="ORF">BOX15_Mlig004250g2</name>
</gene>
<sequence>MSEFKENKSEHSLLENNQSRSKQLEAFNHPCQLEQLPTELLTRILSELDQATLSRCAQLNKRWRQLTAQPLLWRNSIRIRAQTIIDSPTPVNQLSYWTSFCSSASIQQLHFELCSSDAEYNRRSVQLLNTFLSNSPCLQALTIQGFDGLPTEEQNPLVVLGQSCSQLCTLKLIRFGRDLLTEESVTALNEGCLELVDLEFRQSVLAGPDSNPLPLPQLASLFSRLTRLNFLHEATFPLFLDEMVDGTSIRELVLNASDLCYDEHLHRLLSLAPYLTTLKLQFGEFTESHAGPLASGCPNLQSLVLKNVSLCMISATGFVELLNGCPKLRRLKISSHDELDSECYRKIVANLPSGIEDLKLPSFRKLRQPDLQSLLPRGLKRFELPIQELKHGCMRGLLVGLRPCSDLTSLNISDCDDKLLSDLLTLLSRLRRLRLTNCIRLSGKVWENLLKRGATQPLPELHEFAALKFSDASLNDEFVAELCRTPVARGLRRLELSDCRSLTDSALVSIAGACPHLTDLKLSGLQFDNFANGLDQFLNSYRGRRVRVHSD</sequence>
<dbReference type="OrthoDB" id="10257471at2759"/>
<keyword evidence="4" id="KW-1185">Reference proteome</keyword>
<organism evidence="3 4">
    <name type="scientific">Macrostomum lignano</name>
    <dbReference type="NCBI Taxonomy" id="282301"/>
    <lineage>
        <taxon>Eukaryota</taxon>
        <taxon>Metazoa</taxon>
        <taxon>Spiralia</taxon>
        <taxon>Lophotrochozoa</taxon>
        <taxon>Platyhelminthes</taxon>
        <taxon>Rhabditophora</taxon>
        <taxon>Macrostomorpha</taxon>
        <taxon>Macrostomida</taxon>
        <taxon>Macrostomidae</taxon>
        <taxon>Macrostomum</taxon>
    </lineage>
</organism>
<proteinExistence type="predicted"/>
<evidence type="ECO:0000313" key="4">
    <source>
        <dbReference type="Proteomes" id="UP000215902"/>
    </source>
</evidence>
<dbReference type="EMBL" id="NIVC01002769">
    <property type="protein sequence ID" value="PAA55335.1"/>
    <property type="molecule type" value="Genomic_DNA"/>
</dbReference>
<dbReference type="STRING" id="282301.A0A267E1A4"/>
<dbReference type="Gene3D" id="1.20.1280.50">
    <property type="match status" value="1"/>
</dbReference>
<name>A0A267E1A4_9PLAT</name>
<dbReference type="SUPFAM" id="SSF52047">
    <property type="entry name" value="RNI-like"/>
    <property type="match status" value="1"/>
</dbReference>
<evidence type="ECO:0000256" key="1">
    <source>
        <dbReference type="ARBA" id="ARBA00022786"/>
    </source>
</evidence>
<reference evidence="3 4" key="1">
    <citation type="submission" date="2017-06" db="EMBL/GenBank/DDBJ databases">
        <title>A platform for efficient transgenesis in Macrostomum lignano, a flatworm model organism for stem cell research.</title>
        <authorList>
            <person name="Berezikov E."/>
        </authorList>
    </citation>
    <scope>NUCLEOTIDE SEQUENCE [LARGE SCALE GENOMIC DNA]</scope>
    <source>
        <strain evidence="3">DV1</strain>
        <tissue evidence="3">Whole organism</tissue>
    </source>
</reference>
<protein>
    <recommendedName>
        <fullName evidence="2">F-box domain-containing protein</fullName>
    </recommendedName>
</protein>
<dbReference type="InterPro" id="IPR006553">
    <property type="entry name" value="Leu-rich_rpt_Cys-con_subtyp"/>
</dbReference>
<evidence type="ECO:0000259" key="2">
    <source>
        <dbReference type="PROSITE" id="PS50181"/>
    </source>
</evidence>
<dbReference type="SUPFAM" id="SSF81383">
    <property type="entry name" value="F-box domain"/>
    <property type="match status" value="1"/>
</dbReference>
<dbReference type="Proteomes" id="UP000215902">
    <property type="component" value="Unassembled WGS sequence"/>
</dbReference>
<dbReference type="AlphaFoldDB" id="A0A267E1A4"/>
<comment type="caution">
    <text evidence="3">The sequence shown here is derived from an EMBL/GenBank/DDBJ whole genome shotgun (WGS) entry which is preliminary data.</text>
</comment>
<dbReference type="InterPro" id="IPR036047">
    <property type="entry name" value="F-box-like_dom_sf"/>
</dbReference>
<dbReference type="SMART" id="SM00256">
    <property type="entry name" value="FBOX"/>
    <property type="match status" value="1"/>
</dbReference>
<dbReference type="InterPro" id="IPR032675">
    <property type="entry name" value="LRR_dom_sf"/>
</dbReference>
<dbReference type="Pfam" id="PF12937">
    <property type="entry name" value="F-box-like"/>
    <property type="match status" value="1"/>
</dbReference>
<evidence type="ECO:0000313" key="3">
    <source>
        <dbReference type="EMBL" id="PAA55335.1"/>
    </source>
</evidence>
<dbReference type="Gene3D" id="3.80.10.10">
    <property type="entry name" value="Ribonuclease Inhibitor"/>
    <property type="match status" value="1"/>
</dbReference>
<dbReference type="PROSITE" id="PS50181">
    <property type="entry name" value="FBOX"/>
    <property type="match status" value="1"/>
</dbReference>
<dbReference type="PANTHER" id="PTHR38926">
    <property type="entry name" value="F-BOX DOMAIN CONTAINING PROTEIN, EXPRESSED"/>
    <property type="match status" value="1"/>
</dbReference>
<keyword evidence="1" id="KW-0833">Ubl conjugation pathway</keyword>
<dbReference type="PANTHER" id="PTHR38926:SF5">
    <property type="entry name" value="F-BOX AND LEUCINE-RICH REPEAT PROTEIN 6"/>
    <property type="match status" value="1"/>
</dbReference>
<dbReference type="InterPro" id="IPR001810">
    <property type="entry name" value="F-box_dom"/>
</dbReference>
<accession>A0A267E1A4</accession>